<evidence type="ECO:0000313" key="2">
    <source>
        <dbReference type="Proteomes" id="UP000193224"/>
    </source>
</evidence>
<dbReference type="RefSeq" id="WP_085798607.1">
    <property type="nucleotide sequence ID" value="NZ_FWXB01000001.1"/>
</dbReference>
<dbReference type="OrthoDB" id="9790161at2"/>
<accession>A0A1X7BM25</accession>
<dbReference type="NCBIfam" id="TIGR02241">
    <property type="entry name" value="conserved hypothetical phage tail region protein"/>
    <property type="match status" value="1"/>
</dbReference>
<name>A0A1X7BM25_9RHOB</name>
<dbReference type="InterPro" id="IPR011747">
    <property type="entry name" value="CHP02241"/>
</dbReference>
<proteinExistence type="predicted"/>
<dbReference type="PANTHER" id="PTHR38009">
    <property type="entry name" value="CONSERVED HYPOTHETICAL PHAGE TAIL PROTEIN"/>
    <property type="match status" value="1"/>
</dbReference>
<dbReference type="Proteomes" id="UP000193224">
    <property type="component" value="Unassembled WGS sequence"/>
</dbReference>
<evidence type="ECO:0000313" key="1">
    <source>
        <dbReference type="EMBL" id="SMC10666.1"/>
    </source>
</evidence>
<reference evidence="1 2" key="1">
    <citation type="submission" date="2017-03" db="EMBL/GenBank/DDBJ databases">
        <authorList>
            <person name="Afonso C.L."/>
            <person name="Miller P.J."/>
            <person name="Scott M.A."/>
            <person name="Spackman E."/>
            <person name="Goraichik I."/>
            <person name="Dimitrov K.M."/>
            <person name="Suarez D.L."/>
            <person name="Swayne D.E."/>
        </authorList>
    </citation>
    <scope>NUCLEOTIDE SEQUENCE [LARGE SCALE GENOMIC DNA]</scope>
    <source>
        <strain evidence="1 2">CECT 7745</strain>
    </source>
</reference>
<dbReference type="GO" id="GO:0005198">
    <property type="term" value="F:structural molecule activity"/>
    <property type="evidence" value="ECO:0007669"/>
    <property type="project" value="InterPro"/>
</dbReference>
<protein>
    <submittedName>
        <fullName evidence="1">T4-like virus tail tube protein gp19</fullName>
    </submittedName>
</protein>
<sequence length="152" mass="17014">MADDGSAQTQTVWPLPKFYFQVKWDDSELAFQEVSGLDIESEAIEYRSGNSPVFSKVKMPGMIKNSNITMKKGVFVKDNAIFDWFSEIKMNTIKRKALTISLLDEQGNPTMVWKVQNAFPVKVTGTDLKSEGNEVAVEGIEIAHEGFSIENS</sequence>
<dbReference type="AlphaFoldDB" id="A0A1X7BM25"/>
<dbReference type="InterPro" id="IPR010667">
    <property type="entry name" value="Phage_T4_Gp19"/>
</dbReference>
<dbReference type="PANTHER" id="PTHR38009:SF1">
    <property type="entry name" value="CONSERVED HYPOTHETICAL PHAGE TAIL PROTEIN"/>
    <property type="match status" value="1"/>
</dbReference>
<keyword evidence="2" id="KW-1185">Reference proteome</keyword>
<dbReference type="Pfam" id="PF06841">
    <property type="entry name" value="Phage_T4_gp19"/>
    <property type="match status" value="1"/>
</dbReference>
<gene>
    <name evidence="1" type="ORF">ROA7745_00473</name>
</gene>
<organism evidence="1 2">
    <name type="scientific">Roseovarius aestuarii</name>
    <dbReference type="NCBI Taxonomy" id="475083"/>
    <lineage>
        <taxon>Bacteria</taxon>
        <taxon>Pseudomonadati</taxon>
        <taxon>Pseudomonadota</taxon>
        <taxon>Alphaproteobacteria</taxon>
        <taxon>Rhodobacterales</taxon>
        <taxon>Roseobacteraceae</taxon>
        <taxon>Roseovarius</taxon>
    </lineage>
</organism>
<dbReference type="EMBL" id="FWXB01000001">
    <property type="protein sequence ID" value="SMC10666.1"/>
    <property type="molecule type" value="Genomic_DNA"/>
</dbReference>